<dbReference type="PANTHER" id="PTHR21357">
    <property type="entry name" value="FAM172 FAMILY PROTEIN HOMOLOG CG10038"/>
    <property type="match status" value="1"/>
</dbReference>
<dbReference type="Gene3D" id="1.10.287.1480">
    <property type="match status" value="1"/>
</dbReference>
<dbReference type="EMBL" id="JAAABM010000005">
    <property type="protein sequence ID" value="KAF7677336.1"/>
    <property type="molecule type" value="Genomic_DNA"/>
</dbReference>
<evidence type="ECO:0000256" key="1">
    <source>
        <dbReference type="ARBA" id="ARBA00009083"/>
    </source>
</evidence>
<keyword evidence="2" id="KW-0689">Ribosomal protein</keyword>
<name>A0A8H7EGT3_9PLEO</name>
<proteinExistence type="inferred from homology"/>
<dbReference type="GO" id="GO:0031048">
    <property type="term" value="P:regulatory ncRNA-mediated heterochromatin formation"/>
    <property type="evidence" value="ECO:0007669"/>
    <property type="project" value="TreeGrafter"/>
</dbReference>
<evidence type="ECO:0000256" key="4">
    <source>
        <dbReference type="SAM" id="MobiDB-lite"/>
    </source>
</evidence>
<dbReference type="GeneID" id="62202420"/>
<evidence type="ECO:0000259" key="5">
    <source>
        <dbReference type="Pfam" id="PF22749"/>
    </source>
</evidence>
<keyword evidence="7" id="KW-1185">Reference proteome</keyword>
<dbReference type="InterPro" id="IPR048263">
    <property type="entry name" value="Arb2"/>
</dbReference>
<evidence type="ECO:0000313" key="7">
    <source>
        <dbReference type="Proteomes" id="UP000596902"/>
    </source>
</evidence>
<dbReference type="GO" id="GO:0035197">
    <property type="term" value="F:siRNA binding"/>
    <property type="evidence" value="ECO:0007669"/>
    <property type="project" value="TreeGrafter"/>
</dbReference>
<sequence length="758" mass="84266">MSQFRAAKLDIGCFAKIRNIRDHTKRKVYSENEPERQALRYIIRNTTLPQRVRAQAQLQLSQMHCYTRYTQIKNRCIMGGKGRGVFSDFRMGRYQFRVNALAGNLPGVKKASCAYTTMFRRKENALEPDPSFPANLKELGFFINSSGDIRMINAPEKPYVYHATNNDRVNEVRPCQRKEVEQRLSYLGLNCIHLPDFAMTKPNGPHVPILAPLPEVLKTRKRIIVLVNDTMQDLGILAYRQLQRELGINGGSVVNFVKEMIKRSSADNDAEKDASIFRDGYVLEDKATTPALIVLNTGQLLYSHKYDQAMTLRSWSAMPRKSVAHDMIRIHDEENRVPGHRDAKEHVKTVFDQVICNPDRVSADAEVYVIAIEDGTESVFKLLTDNFDKYGTRITAMALVHSLVDDSQVKDRRVRDFLHQRARQWKFSDLTSDPQHCTDLPNSYDQHADQCVSPKDTPSIMHSTKHISWHESISTGAVPVLTKALNRLAVSIIPSAHSTTRKEENEEKIAEWSSGQAVICPTFAGGNNSVSECIFTYPPVQHAILSFFQDVAQDPYHYRNPPGLKTYTAAPQPSPDHPLALSPINNNGDDDDEIGINFGAPTLQMTPEQAELEEARERLAGLRVAFTACPDGISELVQGRAKLGKKIKVMETRVEDLENKTNKALLLGGGGGGGGDPGGLIVPGGERQEKDQKKGGHWKIQVEGPKVPFAGTTVDSELLKAAGLVESAEEGLGWSADAGAVQGQHARGGHGDEEKAFV</sequence>
<evidence type="ECO:0000256" key="2">
    <source>
        <dbReference type="ARBA" id="ARBA00022980"/>
    </source>
</evidence>
<dbReference type="RefSeq" id="XP_038787514.1">
    <property type="nucleotide sequence ID" value="XM_038929242.1"/>
</dbReference>
<dbReference type="GO" id="GO:0003735">
    <property type="term" value="F:structural constituent of ribosome"/>
    <property type="evidence" value="ECO:0007669"/>
    <property type="project" value="InterPro"/>
</dbReference>
<dbReference type="InterPro" id="IPR053858">
    <property type="entry name" value="Arb2_dom"/>
</dbReference>
<protein>
    <recommendedName>
        <fullName evidence="5">Arb2 domain-containing protein</fullName>
    </recommendedName>
</protein>
<dbReference type="Pfam" id="PF22749">
    <property type="entry name" value="Arb2"/>
    <property type="match status" value="1"/>
</dbReference>
<dbReference type="Proteomes" id="UP000596902">
    <property type="component" value="Unassembled WGS sequence"/>
</dbReference>
<keyword evidence="3" id="KW-0687">Ribonucleoprotein</keyword>
<dbReference type="SUPFAM" id="SSF57716">
    <property type="entry name" value="Glucocorticoid receptor-like (DNA-binding domain)"/>
    <property type="match status" value="1"/>
</dbReference>
<comment type="similarity">
    <text evidence="1">Belongs to the universal ribosomal protein uS14 family.</text>
</comment>
<dbReference type="GO" id="GO:0006412">
    <property type="term" value="P:translation"/>
    <property type="evidence" value="ECO:0007669"/>
    <property type="project" value="InterPro"/>
</dbReference>
<dbReference type="InterPro" id="IPR001209">
    <property type="entry name" value="Ribosomal_uS14"/>
</dbReference>
<dbReference type="GO" id="GO:0005737">
    <property type="term" value="C:cytoplasm"/>
    <property type="evidence" value="ECO:0007669"/>
    <property type="project" value="UniProtKB-ARBA"/>
</dbReference>
<organism evidence="6 7">
    <name type="scientific">Alternaria burnsii</name>
    <dbReference type="NCBI Taxonomy" id="1187904"/>
    <lineage>
        <taxon>Eukaryota</taxon>
        <taxon>Fungi</taxon>
        <taxon>Dikarya</taxon>
        <taxon>Ascomycota</taxon>
        <taxon>Pezizomycotina</taxon>
        <taxon>Dothideomycetes</taxon>
        <taxon>Pleosporomycetidae</taxon>
        <taxon>Pleosporales</taxon>
        <taxon>Pleosporineae</taxon>
        <taxon>Pleosporaceae</taxon>
        <taxon>Alternaria</taxon>
        <taxon>Alternaria sect. Alternaria</taxon>
    </lineage>
</organism>
<dbReference type="GO" id="GO:1990904">
    <property type="term" value="C:ribonucleoprotein complex"/>
    <property type="evidence" value="ECO:0007669"/>
    <property type="project" value="UniProtKB-KW"/>
</dbReference>
<dbReference type="Pfam" id="PF00253">
    <property type="entry name" value="Ribosomal_S14"/>
    <property type="match status" value="1"/>
</dbReference>
<feature type="domain" description="Arb2" evidence="5">
    <location>
        <begin position="132"/>
        <end position="429"/>
    </location>
</feature>
<dbReference type="AlphaFoldDB" id="A0A8H7EGT3"/>
<reference evidence="6" key="1">
    <citation type="submission" date="2020-01" db="EMBL/GenBank/DDBJ databases">
        <authorList>
            <person name="Feng Z.H.Z."/>
        </authorList>
    </citation>
    <scope>NUCLEOTIDE SEQUENCE</scope>
    <source>
        <strain evidence="6">CBS107.38</strain>
    </source>
</reference>
<feature type="region of interest" description="Disordered" evidence="4">
    <location>
        <begin position="736"/>
        <end position="758"/>
    </location>
</feature>
<dbReference type="GO" id="GO:0005840">
    <property type="term" value="C:ribosome"/>
    <property type="evidence" value="ECO:0007669"/>
    <property type="project" value="UniProtKB-KW"/>
</dbReference>
<gene>
    <name evidence="6" type="ORF">GT037_004195</name>
</gene>
<evidence type="ECO:0000313" key="6">
    <source>
        <dbReference type="EMBL" id="KAF7677336.1"/>
    </source>
</evidence>
<dbReference type="PANTHER" id="PTHR21357:SF4">
    <property type="entry name" value="FAM172 FAMILY PROTEIN HOMOLOG CG10038"/>
    <property type="match status" value="1"/>
</dbReference>
<reference evidence="6" key="2">
    <citation type="submission" date="2020-08" db="EMBL/GenBank/DDBJ databases">
        <title>Draft Genome Sequence of Cumin Blight Pathogen Alternaria burnsii.</title>
        <authorList>
            <person name="Feng Z."/>
        </authorList>
    </citation>
    <scope>NUCLEOTIDE SEQUENCE</scope>
    <source>
        <strain evidence="6">CBS107.38</strain>
    </source>
</reference>
<evidence type="ECO:0000256" key="3">
    <source>
        <dbReference type="ARBA" id="ARBA00023274"/>
    </source>
</evidence>
<dbReference type="GO" id="GO:0005634">
    <property type="term" value="C:nucleus"/>
    <property type="evidence" value="ECO:0007669"/>
    <property type="project" value="TreeGrafter"/>
</dbReference>
<dbReference type="FunFam" id="1.10.287.1480:FF:000001">
    <property type="entry name" value="30S ribosomal protein S14"/>
    <property type="match status" value="1"/>
</dbReference>
<comment type="caution">
    <text evidence="6">The sequence shown here is derived from an EMBL/GenBank/DDBJ whole genome shotgun (WGS) entry which is preliminary data.</text>
</comment>
<accession>A0A8H7EGT3</accession>
<feature type="compositionally biased region" description="Basic and acidic residues" evidence="4">
    <location>
        <begin position="749"/>
        <end position="758"/>
    </location>
</feature>